<evidence type="ECO:0000256" key="5">
    <source>
        <dbReference type="ARBA" id="ARBA00022723"/>
    </source>
</evidence>
<organism evidence="12 13">
    <name type="scientific">Auxenochlorella protothecoides</name>
    <name type="common">Green microalga</name>
    <name type="synonym">Chlorella protothecoides</name>
    <dbReference type="NCBI Taxonomy" id="3075"/>
    <lineage>
        <taxon>Eukaryota</taxon>
        <taxon>Viridiplantae</taxon>
        <taxon>Chlorophyta</taxon>
        <taxon>core chlorophytes</taxon>
        <taxon>Trebouxiophyceae</taxon>
        <taxon>Chlorellales</taxon>
        <taxon>Chlorellaceae</taxon>
        <taxon>Auxenochlorella</taxon>
    </lineage>
</organism>
<dbReference type="GO" id="GO:0006368">
    <property type="term" value="P:transcription elongation by RNA polymerase II"/>
    <property type="evidence" value="ECO:0007669"/>
    <property type="project" value="TreeGrafter"/>
</dbReference>
<name>A0A087SQU6_AUXPR</name>
<dbReference type="SUPFAM" id="SSF57783">
    <property type="entry name" value="Zinc beta-ribbon"/>
    <property type="match status" value="1"/>
</dbReference>
<dbReference type="AlphaFoldDB" id="A0A087SQU6"/>
<comment type="similarity">
    <text evidence="3 11">Belongs to the ELOF1 family.</text>
</comment>
<accession>A0A087SQU6</accession>
<dbReference type="PANTHER" id="PTHR20934:SF0">
    <property type="entry name" value="TRANSCRIPTION ELONGATION FACTOR 1 HOMOLOG"/>
    <property type="match status" value="1"/>
</dbReference>
<comment type="function">
    <text evidence="1 11">Transcription elongation factor implicated in the maintenance of proper chromatin structure in actively transcribed regions.</text>
</comment>
<evidence type="ECO:0000256" key="10">
    <source>
        <dbReference type="ARBA" id="ARBA00023242"/>
    </source>
</evidence>
<evidence type="ECO:0000256" key="6">
    <source>
        <dbReference type="ARBA" id="ARBA00022771"/>
    </source>
</evidence>
<keyword evidence="12" id="KW-0251">Elongation factor</keyword>
<dbReference type="RefSeq" id="XP_011401112.1">
    <property type="nucleotide sequence ID" value="XM_011402810.1"/>
</dbReference>
<keyword evidence="10 11" id="KW-0539">Nucleus</keyword>
<reference evidence="12 13" key="1">
    <citation type="journal article" date="2014" name="BMC Genomics">
        <title>Oil accumulation mechanisms of the oleaginous microalga Chlorella protothecoides revealed through its genome, transcriptomes, and proteomes.</title>
        <authorList>
            <person name="Gao C."/>
            <person name="Wang Y."/>
            <person name="Shen Y."/>
            <person name="Yan D."/>
            <person name="He X."/>
            <person name="Dai J."/>
            <person name="Wu Q."/>
        </authorList>
    </citation>
    <scope>NUCLEOTIDE SEQUENCE [LARGE SCALE GENOMIC DNA]</scope>
    <source>
        <strain evidence="12 13">0710</strain>
    </source>
</reference>
<dbReference type="InterPro" id="IPR038567">
    <property type="entry name" value="T_Elf1_sf"/>
</dbReference>
<keyword evidence="5 11" id="KW-0479">Metal-binding</keyword>
<evidence type="ECO:0000256" key="9">
    <source>
        <dbReference type="ARBA" id="ARBA00023163"/>
    </source>
</evidence>
<dbReference type="STRING" id="3075.A0A087SQU6"/>
<evidence type="ECO:0000313" key="13">
    <source>
        <dbReference type="Proteomes" id="UP000028924"/>
    </source>
</evidence>
<keyword evidence="6 11" id="KW-0863">Zinc-finger</keyword>
<proteinExistence type="inferred from homology"/>
<dbReference type="GO" id="GO:0003746">
    <property type="term" value="F:translation elongation factor activity"/>
    <property type="evidence" value="ECO:0007669"/>
    <property type="project" value="UniProtKB-KW"/>
</dbReference>
<dbReference type="GeneID" id="23616602"/>
<dbReference type="GO" id="GO:0008023">
    <property type="term" value="C:transcription elongation factor complex"/>
    <property type="evidence" value="ECO:0007669"/>
    <property type="project" value="TreeGrafter"/>
</dbReference>
<keyword evidence="13" id="KW-1185">Reference proteome</keyword>
<dbReference type="GO" id="GO:0008270">
    <property type="term" value="F:zinc ion binding"/>
    <property type="evidence" value="ECO:0007669"/>
    <property type="project" value="UniProtKB-KW"/>
</dbReference>
<dbReference type="PANTHER" id="PTHR20934">
    <property type="entry name" value="TRANSCRIPTION ELONGATION FACTOR 1 HOMOLOG"/>
    <property type="match status" value="1"/>
</dbReference>
<gene>
    <name evidence="12" type="ORF">F751_5211</name>
</gene>
<dbReference type="Proteomes" id="UP000028924">
    <property type="component" value="Unassembled WGS sequence"/>
</dbReference>
<evidence type="ECO:0000256" key="8">
    <source>
        <dbReference type="ARBA" id="ARBA00023015"/>
    </source>
</evidence>
<evidence type="ECO:0000256" key="3">
    <source>
        <dbReference type="ARBA" id="ARBA00009730"/>
    </source>
</evidence>
<dbReference type="eggNOG" id="KOG3214">
    <property type="taxonomic scope" value="Eukaryota"/>
</dbReference>
<keyword evidence="9 11" id="KW-0804">Transcription</keyword>
<dbReference type="Gene3D" id="2.20.25.190">
    <property type="match status" value="1"/>
</dbReference>
<keyword evidence="12" id="KW-0648">Protein biosynthesis</keyword>
<dbReference type="KEGG" id="apro:F751_5211"/>
<dbReference type="InterPro" id="IPR007808">
    <property type="entry name" value="Elf1"/>
</dbReference>
<dbReference type="FunFam" id="2.20.25.190:FF:000001">
    <property type="entry name" value="Transcription elongation factor 1 homolog"/>
    <property type="match status" value="1"/>
</dbReference>
<protein>
    <recommendedName>
        <fullName evidence="4 11">Transcription elongation factor 1 homolog</fullName>
    </recommendedName>
</protein>
<evidence type="ECO:0000256" key="4">
    <source>
        <dbReference type="ARBA" id="ARBA00014973"/>
    </source>
</evidence>
<keyword evidence="7 11" id="KW-0862">Zinc</keyword>
<evidence type="ECO:0000313" key="12">
    <source>
        <dbReference type="EMBL" id="KFM28100.1"/>
    </source>
</evidence>
<dbReference type="OrthoDB" id="445983at2759"/>
<sequence length="82" mass="8886">MGKRKSAKPPPAKSKAKLDVTFACPFCNADKSVTCTMDRERGVGSVSCTQCSASFAVKIHTLSEPIDVYSDWIDECERVNAA</sequence>
<dbReference type="GO" id="GO:0000993">
    <property type="term" value="F:RNA polymerase II complex binding"/>
    <property type="evidence" value="ECO:0007669"/>
    <property type="project" value="TreeGrafter"/>
</dbReference>
<evidence type="ECO:0000256" key="7">
    <source>
        <dbReference type="ARBA" id="ARBA00022833"/>
    </source>
</evidence>
<keyword evidence="8 11" id="KW-0805">Transcription regulation</keyword>
<dbReference type="EMBL" id="KL662162">
    <property type="protein sequence ID" value="KFM28100.1"/>
    <property type="molecule type" value="Genomic_DNA"/>
</dbReference>
<dbReference type="Pfam" id="PF05129">
    <property type="entry name" value="Zn_ribbon_Elf1"/>
    <property type="match status" value="1"/>
</dbReference>
<evidence type="ECO:0000256" key="2">
    <source>
        <dbReference type="ARBA" id="ARBA00004123"/>
    </source>
</evidence>
<comment type="subcellular location">
    <subcellularLocation>
        <location evidence="2 11">Nucleus</location>
    </subcellularLocation>
</comment>
<evidence type="ECO:0000256" key="11">
    <source>
        <dbReference type="RuleBase" id="RU364033"/>
    </source>
</evidence>
<evidence type="ECO:0000256" key="1">
    <source>
        <dbReference type="ARBA" id="ARBA00003357"/>
    </source>
</evidence>